<evidence type="ECO:0000313" key="2">
    <source>
        <dbReference type="EMBL" id="OIP95370.1"/>
    </source>
</evidence>
<keyword evidence="1" id="KW-0812">Transmembrane</keyword>
<feature type="transmembrane region" description="Helical" evidence="1">
    <location>
        <begin position="117"/>
        <end position="135"/>
    </location>
</feature>
<organism evidence="2 3">
    <name type="scientific">Candidatus Wirthbacteria bacterium CG2_30_54_11</name>
    <dbReference type="NCBI Taxonomy" id="1817892"/>
    <lineage>
        <taxon>Bacteria</taxon>
        <taxon>Candidatus Wirthbacteria</taxon>
    </lineage>
</organism>
<dbReference type="Pfam" id="PF11345">
    <property type="entry name" value="DUF3147"/>
    <property type="match status" value="2"/>
</dbReference>
<dbReference type="InterPro" id="IPR021493">
    <property type="entry name" value="DUF3147"/>
</dbReference>
<evidence type="ECO:0008006" key="4">
    <source>
        <dbReference type="Google" id="ProtNLM"/>
    </source>
</evidence>
<protein>
    <recommendedName>
        <fullName evidence="4">DUF3147 family protein</fullName>
    </recommendedName>
</protein>
<feature type="transmembrane region" description="Helical" evidence="1">
    <location>
        <begin position="67"/>
        <end position="86"/>
    </location>
</feature>
<feature type="transmembrane region" description="Helical" evidence="1">
    <location>
        <begin position="6"/>
        <end position="28"/>
    </location>
</feature>
<feature type="transmembrane region" description="Helical" evidence="1">
    <location>
        <begin position="91"/>
        <end position="111"/>
    </location>
</feature>
<gene>
    <name evidence="2" type="ORF">AUK40_06045</name>
</gene>
<proteinExistence type="predicted"/>
<evidence type="ECO:0000256" key="1">
    <source>
        <dbReference type="SAM" id="Phobius"/>
    </source>
</evidence>
<sequence>MLSGALWLNIVCAFGVGGTWIALATLAADRFGARIGGFVGSLPSTAVVAFFFIGLNQSPAQAAEATTVFPLIMGFTGLFLVCFAALARKGFAVGLTGALAMWLVLSSLTVILRVNSFAGAVACYLVILVCSHLVMTRCLHLPSATQRKKEYTVPQILLRGLFGGSIIALAVFMSKTGGPVFGGLFAAFPAVFTSTLIINYRSQGLDFVRSMTRSMLVTGMITVGIYGMAVRYTYPYYGLIGGTILAYLISMVSAGFTFWFIRGKKDQTRP</sequence>
<evidence type="ECO:0000313" key="3">
    <source>
        <dbReference type="Proteomes" id="UP000183245"/>
    </source>
</evidence>
<name>A0A1J5ILV6_9BACT</name>
<dbReference type="STRING" id="1817892.AUK40_06045"/>
<accession>A0A1J5ILV6</accession>
<dbReference type="EMBL" id="MNZT01000111">
    <property type="protein sequence ID" value="OIP95370.1"/>
    <property type="molecule type" value="Genomic_DNA"/>
</dbReference>
<reference evidence="2 3" key="1">
    <citation type="journal article" date="2016" name="Environ. Microbiol.">
        <title>Genomic resolution of a cold subsurface aquifer community provides metabolic insights for novel microbes adapted to high CO concentrations.</title>
        <authorList>
            <person name="Probst A.J."/>
            <person name="Castelle C.J."/>
            <person name="Singh A."/>
            <person name="Brown C.T."/>
            <person name="Anantharaman K."/>
            <person name="Sharon I."/>
            <person name="Hug L.A."/>
            <person name="Burstein D."/>
            <person name="Emerson J.B."/>
            <person name="Thomas B.C."/>
            <person name="Banfield J.F."/>
        </authorList>
    </citation>
    <scope>NUCLEOTIDE SEQUENCE [LARGE SCALE GENOMIC DNA]</scope>
    <source>
        <strain evidence="2">CG2_30_54_11</strain>
    </source>
</reference>
<feature type="transmembrane region" description="Helical" evidence="1">
    <location>
        <begin position="212"/>
        <end position="230"/>
    </location>
</feature>
<feature type="transmembrane region" description="Helical" evidence="1">
    <location>
        <begin position="35"/>
        <end position="55"/>
    </location>
</feature>
<feature type="transmembrane region" description="Helical" evidence="1">
    <location>
        <begin position="236"/>
        <end position="261"/>
    </location>
</feature>
<comment type="caution">
    <text evidence="2">The sequence shown here is derived from an EMBL/GenBank/DDBJ whole genome shotgun (WGS) entry which is preliminary data.</text>
</comment>
<feature type="transmembrane region" description="Helical" evidence="1">
    <location>
        <begin position="180"/>
        <end position="200"/>
    </location>
</feature>
<keyword evidence="1" id="KW-0472">Membrane</keyword>
<dbReference type="Proteomes" id="UP000183245">
    <property type="component" value="Unassembled WGS sequence"/>
</dbReference>
<feature type="transmembrane region" description="Helical" evidence="1">
    <location>
        <begin position="156"/>
        <end position="174"/>
    </location>
</feature>
<keyword evidence="1" id="KW-1133">Transmembrane helix</keyword>
<dbReference type="AlphaFoldDB" id="A0A1J5ILV6"/>